<dbReference type="PANTHER" id="PTHR43767:SF10">
    <property type="entry name" value="SURFACTIN SYNTHASE SUBUNIT 1"/>
    <property type="match status" value="1"/>
</dbReference>
<dbReference type="GO" id="GO:0016877">
    <property type="term" value="F:ligase activity, forming carbon-sulfur bonds"/>
    <property type="evidence" value="ECO:0007669"/>
    <property type="project" value="UniProtKB-ARBA"/>
</dbReference>
<protein>
    <submittedName>
        <fullName evidence="3">AMP-dependent synthetase/ligase</fullName>
    </submittedName>
</protein>
<accession>K9ND36</accession>
<dbReference type="PANTHER" id="PTHR43767">
    <property type="entry name" value="LONG-CHAIN-FATTY-ACID--COA LIGASE"/>
    <property type="match status" value="1"/>
</dbReference>
<dbReference type="AlphaFoldDB" id="K9ND36"/>
<reference evidence="3" key="1">
    <citation type="submission" date="2012-09" db="EMBL/GenBank/DDBJ databases">
        <title>Inhibition of the growth of Bacillus subtilis by a novel anti-bacterial protein from the soil metagenome.</title>
        <authorList>
            <person name="O'Mahony M.M."/>
            <person name="Henneberger R."/>
            <person name="Doohan F."/>
            <person name="Marchesi J.R."/>
            <person name="Dobson A.D.W."/>
        </authorList>
    </citation>
    <scope>NUCLEOTIDE SEQUENCE</scope>
</reference>
<dbReference type="Gene3D" id="3.30.300.30">
    <property type="match status" value="1"/>
</dbReference>
<organism evidence="3">
    <name type="scientific">uncultured bacterium 'To-T 020 P12'</name>
    <dbReference type="NCBI Taxonomy" id="1263626"/>
    <lineage>
        <taxon>Bacteria</taxon>
        <taxon>environmental samples</taxon>
    </lineage>
</organism>
<dbReference type="InterPro" id="IPR050237">
    <property type="entry name" value="ATP-dep_AMP-bd_enzyme"/>
</dbReference>
<keyword evidence="3" id="KW-0436">Ligase</keyword>
<dbReference type="PROSITE" id="PS00455">
    <property type="entry name" value="AMP_BINDING"/>
    <property type="match status" value="1"/>
</dbReference>
<dbReference type="InterPro" id="IPR020845">
    <property type="entry name" value="AMP-binding_CS"/>
</dbReference>
<name>K9ND36_9BACT</name>
<dbReference type="Pfam" id="PF13193">
    <property type="entry name" value="AMP-binding_C"/>
    <property type="match status" value="1"/>
</dbReference>
<proteinExistence type="predicted"/>
<dbReference type="InterPro" id="IPR042099">
    <property type="entry name" value="ANL_N_sf"/>
</dbReference>
<dbReference type="SUPFAM" id="SSF56801">
    <property type="entry name" value="Acetyl-CoA synthetase-like"/>
    <property type="match status" value="1"/>
</dbReference>
<dbReference type="Pfam" id="PF00501">
    <property type="entry name" value="AMP-binding"/>
    <property type="match status" value="1"/>
</dbReference>
<dbReference type="Gene3D" id="3.40.50.12780">
    <property type="entry name" value="N-terminal domain of ligase-like"/>
    <property type="match status" value="1"/>
</dbReference>
<dbReference type="EMBL" id="JX846920">
    <property type="protein sequence ID" value="AFY17078.1"/>
    <property type="molecule type" value="Genomic_DNA"/>
</dbReference>
<dbReference type="InterPro" id="IPR000873">
    <property type="entry name" value="AMP-dep_synth/lig_dom"/>
</dbReference>
<evidence type="ECO:0000259" key="2">
    <source>
        <dbReference type="Pfam" id="PF13193"/>
    </source>
</evidence>
<feature type="domain" description="AMP-binding enzyme C-terminal" evidence="2">
    <location>
        <begin position="430"/>
        <end position="506"/>
    </location>
</feature>
<feature type="domain" description="AMP-dependent synthetase/ligase" evidence="1">
    <location>
        <begin position="12"/>
        <end position="369"/>
    </location>
</feature>
<dbReference type="InterPro" id="IPR025110">
    <property type="entry name" value="AMP-bd_C"/>
</dbReference>
<dbReference type="InterPro" id="IPR045851">
    <property type="entry name" value="AMP-bd_C_sf"/>
</dbReference>
<sequence>MFCFTFWDLLSANANERPDSPALTLREETLTYAQLQRAADQFARSLSDLGVRKGDRVCTHLRKSFEEVIAAFAISRIGGVFVNVNHQLTLRQLRHVIENSQSRILITDPLKANALANEGTPEQLQHIVISGDSGPSEPRYVLWAQLSNPSPPPFVRLIDSDLCAILYTSGSTGKPKGVMLSHRNVVQSAMASATHLENKRSDRIISVLSLSFDFGLVQLTSMFLTGGTLVLQPVQLPAEILKTIRSRSITGIAMVPTMWIPLIKLMEDNGITCPGVEYVANSGGMLPRRALRAWPTVFPNARHYLMYGMTEGFRSSYLPPEDFERKLGSIGKPLPNVELFVVDPQNGLCEPNEHGELLHRGGLISLGYWNAPEATSEKIKVCTHLRPLIGDEKVLYSGDTVYQDDEGYLWFVSRNTEFIKCSDYRISPTEVEDVIFESGLVSDVVAFGVADEALGQVVHVVVSRASEINVDVQQLLQFCKTAMPNYMVPRRIHAWPSVMPRTGNGKVDRPSVISALREQIATERHVSESHGG</sequence>
<evidence type="ECO:0000259" key="1">
    <source>
        <dbReference type="Pfam" id="PF00501"/>
    </source>
</evidence>
<evidence type="ECO:0000313" key="3">
    <source>
        <dbReference type="EMBL" id="AFY17078.1"/>
    </source>
</evidence>